<dbReference type="Proteomes" id="UP000886268">
    <property type="component" value="Unassembled WGS sequence"/>
</dbReference>
<dbReference type="EMBL" id="DRKW01000237">
    <property type="protein sequence ID" value="HEB74377.1"/>
    <property type="molecule type" value="Genomic_DNA"/>
</dbReference>
<protein>
    <submittedName>
        <fullName evidence="1">Uncharacterized protein</fullName>
    </submittedName>
</protein>
<gene>
    <name evidence="1" type="ORF">ENJ03_04075</name>
</gene>
<dbReference type="AlphaFoldDB" id="A0A7V1N2T8"/>
<accession>A0A7V1N2T8</accession>
<reference evidence="1" key="1">
    <citation type="journal article" date="2020" name="mSystems">
        <title>Genome- and Community-Level Interaction Insights into Carbon Utilization and Element Cycling Functions of Hydrothermarchaeota in Hydrothermal Sediment.</title>
        <authorList>
            <person name="Zhou Z."/>
            <person name="Liu Y."/>
            <person name="Xu W."/>
            <person name="Pan J."/>
            <person name="Luo Z.H."/>
            <person name="Li M."/>
        </authorList>
    </citation>
    <scope>NUCLEOTIDE SEQUENCE [LARGE SCALE GENOMIC DNA]</scope>
    <source>
        <strain evidence="1">HyVt-45</strain>
    </source>
</reference>
<evidence type="ECO:0000313" key="1">
    <source>
        <dbReference type="EMBL" id="HEB74377.1"/>
    </source>
</evidence>
<feature type="non-terminal residue" evidence="1">
    <location>
        <position position="60"/>
    </location>
</feature>
<proteinExistence type="predicted"/>
<name>A0A7V1N2T8_DESA2</name>
<sequence>MDITNIVKTALQEMIVPELNSIKKENAEIKTSLVLINKRLDDVNSHLVDQSRRIDETNKR</sequence>
<organism evidence="1">
    <name type="scientific">Desulfofervidus auxilii</name>
    <dbReference type="NCBI Taxonomy" id="1621989"/>
    <lineage>
        <taxon>Bacteria</taxon>
        <taxon>Pseudomonadati</taxon>
        <taxon>Thermodesulfobacteriota</taxon>
        <taxon>Candidatus Desulfofervidia</taxon>
        <taxon>Candidatus Desulfofervidales</taxon>
        <taxon>Candidatus Desulfofervidaceae</taxon>
        <taxon>Candidatus Desulfofervidus</taxon>
    </lineage>
</organism>
<comment type="caution">
    <text evidence="1">The sequence shown here is derived from an EMBL/GenBank/DDBJ whole genome shotgun (WGS) entry which is preliminary data.</text>
</comment>